<gene>
    <name evidence="2" type="ORF">SAMN06295920_103137</name>
</gene>
<dbReference type="Proteomes" id="UP000189818">
    <property type="component" value="Unassembled WGS sequence"/>
</dbReference>
<evidence type="ECO:0000313" key="3">
    <source>
        <dbReference type="Proteomes" id="UP000189818"/>
    </source>
</evidence>
<evidence type="ECO:0000313" key="2">
    <source>
        <dbReference type="EMBL" id="SKB48575.1"/>
    </source>
</evidence>
<dbReference type="EMBL" id="FUYM01000003">
    <property type="protein sequence ID" value="SKB48575.1"/>
    <property type="molecule type" value="Genomic_DNA"/>
</dbReference>
<keyword evidence="3" id="KW-1185">Reference proteome</keyword>
<dbReference type="AlphaFoldDB" id="A0A1T5BN56"/>
<feature type="transmembrane region" description="Helical" evidence="1">
    <location>
        <begin position="7"/>
        <end position="27"/>
    </location>
</feature>
<keyword evidence="1" id="KW-0472">Membrane</keyword>
<protein>
    <submittedName>
        <fullName evidence="2">Uncharacterized protein</fullName>
    </submittedName>
</protein>
<keyword evidence="1" id="KW-1133">Transmembrane helix</keyword>
<keyword evidence="1" id="KW-0812">Transmembrane</keyword>
<reference evidence="3" key="1">
    <citation type="submission" date="2017-02" db="EMBL/GenBank/DDBJ databases">
        <authorList>
            <person name="Varghese N."/>
            <person name="Submissions S."/>
        </authorList>
    </citation>
    <scope>NUCLEOTIDE SEQUENCE [LARGE SCALE GENOMIC DNA]</scope>
    <source>
        <strain evidence="3">UM2</strain>
    </source>
</reference>
<organism evidence="2 3">
    <name type="scientific">Rhizorhabdus histidinilytica</name>
    <dbReference type="NCBI Taxonomy" id="439228"/>
    <lineage>
        <taxon>Bacteria</taxon>
        <taxon>Pseudomonadati</taxon>
        <taxon>Pseudomonadota</taxon>
        <taxon>Alphaproteobacteria</taxon>
        <taxon>Sphingomonadales</taxon>
        <taxon>Sphingomonadaceae</taxon>
        <taxon>Rhizorhabdus</taxon>
    </lineage>
</organism>
<proteinExistence type="predicted"/>
<name>A0A1T5BN56_9SPHN</name>
<sequence length="43" mass="4701">MTLTHILCTGAMIAAGIVALVAIVISFRESWHEFLDALEGQDR</sequence>
<accession>A0A1T5BN56</accession>
<dbReference type="RefSeq" id="WP_268878216.1">
    <property type="nucleotide sequence ID" value="NZ_FUYM01000003.1"/>
</dbReference>
<evidence type="ECO:0000256" key="1">
    <source>
        <dbReference type="SAM" id="Phobius"/>
    </source>
</evidence>